<comment type="caution">
    <text evidence="1">The sequence shown here is derived from an EMBL/GenBank/DDBJ whole genome shotgun (WGS) entry which is preliminary data.</text>
</comment>
<organism evidence="1 2">
    <name type="scientific">Camellia lanceoleosa</name>
    <dbReference type="NCBI Taxonomy" id="1840588"/>
    <lineage>
        <taxon>Eukaryota</taxon>
        <taxon>Viridiplantae</taxon>
        <taxon>Streptophyta</taxon>
        <taxon>Embryophyta</taxon>
        <taxon>Tracheophyta</taxon>
        <taxon>Spermatophyta</taxon>
        <taxon>Magnoliopsida</taxon>
        <taxon>eudicotyledons</taxon>
        <taxon>Gunneridae</taxon>
        <taxon>Pentapetalae</taxon>
        <taxon>asterids</taxon>
        <taxon>Ericales</taxon>
        <taxon>Theaceae</taxon>
        <taxon>Camellia</taxon>
    </lineage>
</organism>
<protein>
    <submittedName>
        <fullName evidence="1">Beta-1,3-galactosyltransferase GALT1</fullName>
    </submittedName>
</protein>
<gene>
    <name evidence="1" type="ORF">LOK49_LG04G03839</name>
</gene>
<name>A0ACC0HWS6_9ERIC</name>
<evidence type="ECO:0000313" key="1">
    <source>
        <dbReference type="EMBL" id="KAI8017407.1"/>
    </source>
</evidence>
<accession>A0ACC0HWS6</accession>
<proteinExistence type="predicted"/>
<reference evidence="1 2" key="1">
    <citation type="journal article" date="2022" name="Plant J.">
        <title>Chromosome-level genome of Camellia lanceoleosa provides a valuable resource for understanding genome evolution and self-incompatibility.</title>
        <authorList>
            <person name="Gong W."/>
            <person name="Xiao S."/>
            <person name="Wang L."/>
            <person name="Liao Z."/>
            <person name="Chang Y."/>
            <person name="Mo W."/>
            <person name="Hu G."/>
            <person name="Li W."/>
            <person name="Zhao G."/>
            <person name="Zhu H."/>
            <person name="Hu X."/>
            <person name="Ji K."/>
            <person name="Xiang X."/>
            <person name="Song Q."/>
            <person name="Yuan D."/>
            <person name="Jin S."/>
            <person name="Zhang L."/>
        </authorList>
    </citation>
    <scope>NUCLEOTIDE SEQUENCE [LARGE SCALE GENOMIC DNA]</scope>
    <source>
        <strain evidence="1">SQ_2022a</strain>
    </source>
</reference>
<sequence length="597" mass="67111">MDIRTVDEKRLPKNFKKWAGGAFFVSLFMFMVLRYSVMKNPIGKSPLSSPITVNNTFNSFKSLQAGVLPEVQDPKASSQVISADILVSSLFVQRNLSNKVQSSLHTWSHMKHIIDYAQGLPNALEAIREAVVAWDTLLNINETEQKGDADKVSLDKTKEKQCPYFVNKMNTTEFSDKSFRLRIPCGLIQGSAITIIGLPNVLGNFQIDLMGEPLPEEPNPPLVLQYGVRLNGDKVTEDPIIVQNTWTAAHGWGEEERCPSAVLGNKKVDELNQCNQMVGKDGNVSMWASMTQKRFKPQGYFPFKQGYMSVMTLRAGEEGLHMTVDGKHTTSFAYRERLEPWLVSEVKISGDFQLTSVLASGLPTLDDLENIVDLEALRSGPLSPQKPLDLFIGVFSSANNFKRRMAVRRTWMQYSAVSSGAVAVRFFVGLTQVVSAKYVMKTDDDSFIRVDEISASLKLANVTHGLLYGLINSNDKPQRNRDSKWYISPEEWQEGSYPPWAHGPGYVVSQDIAEAVYKRYTGGHLRMFKLEDVATGIWIAEMRKEGMEISYRNEERVHIEGCKDGYVVAHYQSPRKMLCLWQNLQQGEGSKCCGDDQ</sequence>
<dbReference type="EMBL" id="CM045759">
    <property type="protein sequence ID" value="KAI8017407.1"/>
    <property type="molecule type" value="Genomic_DNA"/>
</dbReference>
<keyword evidence="2" id="KW-1185">Reference proteome</keyword>
<dbReference type="Proteomes" id="UP001060215">
    <property type="component" value="Chromosome 2"/>
</dbReference>
<evidence type="ECO:0000313" key="2">
    <source>
        <dbReference type="Proteomes" id="UP001060215"/>
    </source>
</evidence>